<dbReference type="Proteomes" id="UP000198875">
    <property type="component" value="Unassembled WGS sequence"/>
</dbReference>
<reference evidence="1 2" key="1">
    <citation type="submission" date="2015-03" db="EMBL/GenBank/DDBJ databases">
        <authorList>
            <person name="Murphy D."/>
        </authorList>
    </citation>
    <scope>NUCLEOTIDE SEQUENCE [LARGE SCALE GENOMIC DNA]</scope>
    <source>
        <strain evidence="1 2">DSM 44277</strain>
    </source>
</reference>
<evidence type="ECO:0000313" key="2">
    <source>
        <dbReference type="Proteomes" id="UP000198875"/>
    </source>
</evidence>
<accession>A0A0U0WD65</accession>
<gene>
    <name evidence="1" type="ORF">BN971_03412</name>
</gene>
<organism evidence="1 2">
    <name type="scientific">Mycobacterium bohemicum DSM 44277</name>
    <dbReference type="NCBI Taxonomy" id="1236609"/>
    <lineage>
        <taxon>Bacteria</taxon>
        <taxon>Bacillati</taxon>
        <taxon>Actinomycetota</taxon>
        <taxon>Actinomycetes</taxon>
        <taxon>Mycobacteriales</taxon>
        <taxon>Mycobacteriaceae</taxon>
        <taxon>Mycobacterium</taxon>
    </lineage>
</organism>
<protein>
    <submittedName>
        <fullName evidence="1">Regulatory protein</fullName>
    </submittedName>
</protein>
<dbReference type="RefSeq" id="WP_085181995.1">
    <property type="nucleotide sequence ID" value="NZ_CSTD01000003.1"/>
</dbReference>
<proteinExistence type="predicted"/>
<dbReference type="OrthoDB" id="8482304at2"/>
<sequence>MSRPLLHAAAAEDAGSALTRAGRTRAGIDQLSTAFDTFMRCGASADARRIGQVLREYGVSRRVVSDLIGGRPSSDTAKAS</sequence>
<dbReference type="EMBL" id="CSTD01000003">
    <property type="protein sequence ID" value="CPR12119.1"/>
    <property type="molecule type" value="Genomic_DNA"/>
</dbReference>
<evidence type="ECO:0000313" key="1">
    <source>
        <dbReference type="EMBL" id="CPR12119.1"/>
    </source>
</evidence>
<name>A0A0U0WD65_MYCBE</name>
<dbReference type="AlphaFoldDB" id="A0A0U0WD65"/>